<evidence type="ECO:0000256" key="1">
    <source>
        <dbReference type="ARBA" id="ARBA00011028"/>
    </source>
</evidence>
<dbReference type="GO" id="GO:0007155">
    <property type="term" value="P:cell adhesion"/>
    <property type="evidence" value="ECO:0007669"/>
    <property type="project" value="InterPro"/>
</dbReference>
<dbReference type="PROSITE" id="PS51257">
    <property type="entry name" value="PROKAR_LIPOPROTEIN"/>
    <property type="match status" value="1"/>
</dbReference>
<dbReference type="eggNOG" id="COG0803">
    <property type="taxonomic scope" value="Bacteria"/>
</dbReference>
<name>A0A074LP88_9BACL</name>
<feature type="signal peptide" evidence="5">
    <location>
        <begin position="1"/>
        <end position="19"/>
    </location>
</feature>
<dbReference type="PANTHER" id="PTHR42953">
    <property type="entry name" value="HIGH-AFFINITY ZINC UPTAKE SYSTEM PROTEIN ZNUA-RELATED"/>
    <property type="match status" value="1"/>
</dbReference>
<evidence type="ECO:0000256" key="2">
    <source>
        <dbReference type="ARBA" id="ARBA00022448"/>
    </source>
</evidence>
<dbReference type="PANTHER" id="PTHR42953:SF3">
    <property type="entry name" value="HIGH-AFFINITY ZINC UPTAKE SYSTEM PROTEIN ZNUA"/>
    <property type="match status" value="1"/>
</dbReference>
<dbReference type="OrthoDB" id="9810636at2"/>
<dbReference type="Proteomes" id="UP000027931">
    <property type="component" value="Unassembled WGS sequence"/>
</dbReference>
<keyword evidence="2 4" id="KW-0813">Transport</keyword>
<dbReference type="AlphaFoldDB" id="A0A074LP88"/>
<comment type="similarity">
    <text evidence="1 4">Belongs to the bacterial solute-binding protein 9 family.</text>
</comment>
<dbReference type="CDD" id="cd01017">
    <property type="entry name" value="AdcA"/>
    <property type="match status" value="1"/>
</dbReference>
<evidence type="ECO:0000256" key="4">
    <source>
        <dbReference type="RuleBase" id="RU003512"/>
    </source>
</evidence>
<evidence type="ECO:0000313" key="6">
    <source>
        <dbReference type="EMBL" id="KEO81618.1"/>
    </source>
</evidence>
<accession>A0A074LP88</accession>
<dbReference type="PRINTS" id="PR00690">
    <property type="entry name" value="ADHESNFAMILY"/>
</dbReference>
<evidence type="ECO:0008006" key="8">
    <source>
        <dbReference type="Google" id="ProtNLM"/>
    </source>
</evidence>
<evidence type="ECO:0000313" key="7">
    <source>
        <dbReference type="Proteomes" id="UP000027931"/>
    </source>
</evidence>
<evidence type="ECO:0000256" key="3">
    <source>
        <dbReference type="ARBA" id="ARBA00022729"/>
    </source>
</evidence>
<dbReference type="SUPFAM" id="SSF53807">
    <property type="entry name" value="Helical backbone' metal receptor"/>
    <property type="match status" value="1"/>
</dbReference>
<dbReference type="STRING" id="1157490.EL26_19780"/>
<keyword evidence="3 5" id="KW-0732">Signal</keyword>
<dbReference type="InterPro" id="IPR006128">
    <property type="entry name" value="Lipoprotein_PsaA-like"/>
</dbReference>
<dbReference type="RefSeq" id="WP_038092634.1">
    <property type="nucleotide sequence ID" value="NZ_JMIR01000034.1"/>
</dbReference>
<dbReference type="EMBL" id="JMIR01000034">
    <property type="protein sequence ID" value="KEO81618.1"/>
    <property type="molecule type" value="Genomic_DNA"/>
</dbReference>
<dbReference type="GO" id="GO:0046872">
    <property type="term" value="F:metal ion binding"/>
    <property type="evidence" value="ECO:0007669"/>
    <property type="project" value="InterPro"/>
</dbReference>
<proteinExistence type="inferred from homology"/>
<comment type="caution">
    <text evidence="6">The sequence shown here is derived from an EMBL/GenBank/DDBJ whole genome shotgun (WGS) entry which is preliminary data.</text>
</comment>
<keyword evidence="7" id="KW-1185">Reference proteome</keyword>
<dbReference type="PRINTS" id="PR00691">
    <property type="entry name" value="ADHESINB"/>
</dbReference>
<dbReference type="InterPro" id="IPR006127">
    <property type="entry name" value="ZnuA-like"/>
</dbReference>
<reference evidence="6 7" key="1">
    <citation type="journal article" date="2013" name="Int. J. Syst. Evol. Microbiol.">
        <title>Tumebacillus flagellatus sp. nov., an alpha-amylase/pullulanase-producing bacterium isolated from cassava wastewater.</title>
        <authorList>
            <person name="Wang Q."/>
            <person name="Xie N."/>
            <person name="Qin Y."/>
            <person name="Shen N."/>
            <person name="Zhu J."/>
            <person name="Mi H."/>
            <person name="Huang R."/>
        </authorList>
    </citation>
    <scope>NUCLEOTIDE SEQUENCE [LARGE SCALE GENOMIC DNA]</scope>
    <source>
        <strain evidence="6 7">GST4</strain>
    </source>
</reference>
<dbReference type="Gene3D" id="3.40.50.1980">
    <property type="entry name" value="Nitrogenase molybdenum iron protein domain"/>
    <property type="match status" value="2"/>
</dbReference>
<dbReference type="Pfam" id="PF01297">
    <property type="entry name" value="ZnuA"/>
    <property type="match status" value="1"/>
</dbReference>
<sequence length="319" mass="34644">MGKWWKLAMGGLLTASLFAAGCTDINNMSNDNSVGPSKLQVVTSFYPMYEFAKQVGGDNVDVTVLVPGGTEPHDWEPKPKDVAKIQVADVFIYNGAGFEQWVDSVLGSVTSQHLDVVEASKGIQLLESKNDDHEGHENAFKLQLPSDNMDPHVWLDPSLAMKEVNNIAAAFVKKDPAHAAEYKKNAADYNARLADLDEEFKQGVAEKSQKEFVTSHTAFGYLAKRYGLTQVPIAGLSPEQEPSASQMKDIVELAKAHGVKRIFFETLASPKVAEAVANEVGAKTGVLNPLEGLTEEEKAQGLDYIGVQKQNLAALKEAL</sequence>
<evidence type="ECO:0000256" key="5">
    <source>
        <dbReference type="SAM" id="SignalP"/>
    </source>
</evidence>
<organism evidence="6 7">
    <name type="scientific">Tumebacillus flagellatus</name>
    <dbReference type="NCBI Taxonomy" id="1157490"/>
    <lineage>
        <taxon>Bacteria</taxon>
        <taxon>Bacillati</taxon>
        <taxon>Bacillota</taxon>
        <taxon>Bacilli</taxon>
        <taxon>Bacillales</taxon>
        <taxon>Alicyclobacillaceae</taxon>
        <taxon>Tumebacillus</taxon>
    </lineage>
</organism>
<feature type="chain" id="PRO_5038333482" description="Zinc ABC transporter substrate-binding protein" evidence="5">
    <location>
        <begin position="20"/>
        <end position="319"/>
    </location>
</feature>
<dbReference type="InterPro" id="IPR050492">
    <property type="entry name" value="Bact_metal-bind_prot9"/>
</dbReference>
<gene>
    <name evidence="6" type="ORF">EL26_19780</name>
</gene>
<dbReference type="InterPro" id="IPR006129">
    <property type="entry name" value="AdhesinB"/>
</dbReference>
<dbReference type="GO" id="GO:0030001">
    <property type="term" value="P:metal ion transport"/>
    <property type="evidence" value="ECO:0007669"/>
    <property type="project" value="InterPro"/>
</dbReference>
<protein>
    <recommendedName>
        <fullName evidence="8">Zinc ABC transporter substrate-binding protein</fullName>
    </recommendedName>
</protein>